<name>A0A9D4LVS6_DREPO</name>
<sequence length="102" mass="11583">METCEANKDSSQLHVSLLSNAISCEIVQHFEDGRNPDPCRDLKLKANDMKREPSKEFNILWCRFSFDSCNMNHIVPLIGSSQLPGWSLGLDMTNVKRENTQA</sequence>
<dbReference type="AlphaFoldDB" id="A0A9D4LVS6"/>
<evidence type="ECO:0000313" key="1">
    <source>
        <dbReference type="EMBL" id="KAH3864699.1"/>
    </source>
</evidence>
<comment type="caution">
    <text evidence="1">The sequence shown here is derived from an EMBL/GenBank/DDBJ whole genome shotgun (WGS) entry which is preliminary data.</text>
</comment>
<proteinExistence type="predicted"/>
<protein>
    <submittedName>
        <fullName evidence="1">Uncharacterized protein</fullName>
    </submittedName>
</protein>
<accession>A0A9D4LVS6</accession>
<dbReference type="Proteomes" id="UP000828390">
    <property type="component" value="Unassembled WGS sequence"/>
</dbReference>
<gene>
    <name evidence="1" type="ORF">DPMN_027724</name>
</gene>
<dbReference type="EMBL" id="JAIWYP010000002">
    <property type="protein sequence ID" value="KAH3864699.1"/>
    <property type="molecule type" value="Genomic_DNA"/>
</dbReference>
<organism evidence="1 2">
    <name type="scientific">Dreissena polymorpha</name>
    <name type="common">Zebra mussel</name>
    <name type="synonym">Mytilus polymorpha</name>
    <dbReference type="NCBI Taxonomy" id="45954"/>
    <lineage>
        <taxon>Eukaryota</taxon>
        <taxon>Metazoa</taxon>
        <taxon>Spiralia</taxon>
        <taxon>Lophotrochozoa</taxon>
        <taxon>Mollusca</taxon>
        <taxon>Bivalvia</taxon>
        <taxon>Autobranchia</taxon>
        <taxon>Heteroconchia</taxon>
        <taxon>Euheterodonta</taxon>
        <taxon>Imparidentia</taxon>
        <taxon>Neoheterodontei</taxon>
        <taxon>Myida</taxon>
        <taxon>Dreissenoidea</taxon>
        <taxon>Dreissenidae</taxon>
        <taxon>Dreissena</taxon>
    </lineage>
</organism>
<reference evidence="1" key="2">
    <citation type="submission" date="2020-11" db="EMBL/GenBank/DDBJ databases">
        <authorList>
            <person name="McCartney M.A."/>
            <person name="Auch B."/>
            <person name="Kono T."/>
            <person name="Mallez S."/>
            <person name="Becker A."/>
            <person name="Gohl D.M."/>
            <person name="Silverstein K.A.T."/>
            <person name="Koren S."/>
            <person name="Bechman K.B."/>
            <person name="Herman A."/>
            <person name="Abrahante J.E."/>
            <person name="Garbe J."/>
        </authorList>
    </citation>
    <scope>NUCLEOTIDE SEQUENCE</scope>
    <source>
        <strain evidence="1">Duluth1</strain>
        <tissue evidence="1">Whole animal</tissue>
    </source>
</reference>
<evidence type="ECO:0000313" key="2">
    <source>
        <dbReference type="Proteomes" id="UP000828390"/>
    </source>
</evidence>
<reference evidence="1" key="1">
    <citation type="journal article" date="2019" name="bioRxiv">
        <title>The Genome of the Zebra Mussel, Dreissena polymorpha: A Resource for Invasive Species Research.</title>
        <authorList>
            <person name="McCartney M.A."/>
            <person name="Auch B."/>
            <person name="Kono T."/>
            <person name="Mallez S."/>
            <person name="Zhang Y."/>
            <person name="Obille A."/>
            <person name="Becker A."/>
            <person name="Abrahante J.E."/>
            <person name="Garbe J."/>
            <person name="Badalamenti J.P."/>
            <person name="Herman A."/>
            <person name="Mangelson H."/>
            <person name="Liachko I."/>
            <person name="Sullivan S."/>
            <person name="Sone E.D."/>
            <person name="Koren S."/>
            <person name="Silverstein K.A.T."/>
            <person name="Beckman K.B."/>
            <person name="Gohl D.M."/>
        </authorList>
    </citation>
    <scope>NUCLEOTIDE SEQUENCE</scope>
    <source>
        <strain evidence="1">Duluth1</strain>
        <tissue evidence="1">Whole animal</tissue>
    </source>
</reference>
<keyword evidence="2" id="KW-1185">Reference proteome</keyword>